<evidence type="ECO:0000313" key="3">
    <source>
        <dbReference type="Proteomes" id="UP000324222"/>
    </source>
</evidence>
<dbReference type="AlphaFoldDB" id="A0A5B7K1T2"/>
<feature type="region of interest" description="Disordered" evidence="1">
    <location>
        <begin position="1"/>
        <end position="28"/>
    </location>
</feature>
<evidence type="ECO:0000256" key="1">
    <source>
        <dbReference type="SAM" id="MobiDB-lite"/>
    </source>
</evidence>
<accession>A0A5B7K1T2</accession>
<dbReference type="Proteomes" id="UP000324222">
    <property type="component" value="Unassembled WGS sequence"/>
</dbReference>
<dbReference type="EMBL" id="VSRR010134385">
    <property type="protein sequence ID" value="MPD03051.1"/>
    <property type="molecule type" value="Genomic_DNA"/>
</dbReference>
<comment type="caution">
    <text evidence="2">The sequence shown here is derived from an EMBL/GenBank/DDBJ whole genome shotgun (WGS) entry which is preliminary data.</text>
</comment>
<proteinExistence type="predicted"/>
<organism evidence="2 3">
    <name type="scientific">Portunus trituberculatus</name>
    <name type="common">Swimming crab</name>
    <name type="synonym">Neptunus trituberculatus</name>
    <dbReference type="NCBI Taxonomy" id="210409"/>
    <lineage>
        <taxon>Eukaryota</taxon>
        <taxon>Metazoa</taxon>
        <taxon>Ecdysozoa</taxon>
        <taxon>Arthropoda</taxon>
        <taxon>Crustacea</taxon>
        <taxon>Multicrustacea</taxon>
        <taxon>Malacostraca</taxon>
        <taxon>Eumalacostraca</taxon>
        <taxon>Eucarida</taxon>
        <taxon>Decapoda</taxon>
        <taxon>Pleocyemata</taxon>
        <taxon>Brachyura</taxon>
        <taxon>Eubrachyura</taxon>
        <taxon>Portunoidea</taxon>
        <taxon>Portunidae</taxon>
        <taxon>Portuninae</taxon>
        <taxon>Portunus</taxon>
    </lineage>
</organism>
<evidence type="ECO:0000313" key="2">
    <source>
        <dbReference type="EMBL" id="MPD03051.1"/>
    </source>
</evidence>
<keyword evidence="3" id="KW-1185">Reference proteome</keyword>
<name>A0A5B7K1T2_PORTR</name>
<sequence>MPPRNTGKVLREEVGDSPRVSHRSPSRQQNWWGRNRILPNNSADFLDIRKRGVGINGRQISFPRGSLCLFQNASGPSSAAPKSFQALRVPTMSPEMRESRPFLLHSYSAFCAPPRNGALSQAT</sequence>
<gene>
    <name evidence="2" type="ORF">E2C01_098668</name>
</gene>
<reference evidence="2 3" key="1">
    <citation type="submission" date="2019-05" db="EMBL/GenBank/DDBJ databases">
        <title>Another draft genome of Portunus trituberculatus and its Hox gene families provides insights of decapod evolution.</title>
        <authorList>
            <person name="Jeong J.-H."/>
            <person name="Song I."/>
            <person name="Kim S."/>
            <person name="Choi T."/>
            <person name="Kim D."/>
            <person name="Ryu S."/>
            <person name="Kim W."/>
        </authorList>
    </citation>
    <scope>NUCLEOTIDE SEQUENCE [LARGE SCALE GENOMIC DNA]</scope>
    <source>
        <tissue evidence="2">Muscle</tissue>
    </source>
</reference>
<protein>
    <submittedName>
        <fullName evidence="2">Uncharacterized protein</fullName>
    </submittedName>
</protein>